<protein>
    <submittedName>
        <fullName evidence="2">Uncharacterized protein</fullName>
    </submittedName>
</protein>
<gene>
    <name evidence="2" type="primary">RvY_15009-1</name>
    <name evidence="2" type="synonym">RvY_15009.1</name>
    <name evidence="2" type="ORF">RvY_15009</name>
</gene>
<dbReference type="Proteomes" id="UP000186922">
    <property type="component" value="Unassembled WGS sequence"/>
</dbReference>
<name>A0A1D1VWZ3_RAMVA</name>
<evidence type="ECO:0000313" key="2">
    <source>
        <dbReference type="EMBL" id="GAV04783.1"/>
    </source>
</evidence>
<organism evidence="2 3">
    <name type="scientific">Ramazzottius varieornatus</name>
    <name type="common">Water bear</name>
    <name type="synonym">Tardigrade</name>
    <dbReference type="NCBI Taxonomy" id="947166"/>
    <lineage>
        <taxon>Eukaryota</taxon>
        <taxon>Metazoa</taxon>
        <taxon>Ecdysozoa</taxon>
        <taxon>Tardigrada</taxon>
        <taxon>Eutardigrada</taxon>
        <taxon>Parachela</taxon>
        <taxon>Hypsibioidea</taxon>
        <taxon>Ramazzottiidae</taxon>
        <taxon>Ramazzottius</taxon>
    </lineage>
</organism>
<proteinExistence type="predicted"/>
<comment type="caution">
    <text evidence="2">The sequence shown here is derived from an EMBL/GenBank/DDBJ whole genome shotgun (WGS) entry which is preliminary data.</text>
</comment>
<feature type="region of interest" description="Disordered" evidence="1">
    <location>
        <begin position="50"/>
        <end position="82"/>
    </location>
</feature>
<dbReference type="EMBL" id="BDGG01000011">
    <property type="protein sequence ID" value="GAV04783.1"/>
    <property type="molecule type" value="Genomic_DNA"/>
</dbReference>
<sequence>MAKLKASTEFAVPFLLIWMLSVGQIRTLIFPYSDSLATLNSGTPFILSDDEDQSESFQSGIPQFAPPLPENNLDWEDKGDTGTIKDIPHKRLRFLSHSYSQMGRRPTDRIGYASRSPAIHTSYGKLRLMTAPSNANS</sequence>
<evidence type="ECO:0000313" key="3">
    <source>
        <dbReference type="Proteomes" id="UP000186922"/>
    </source>
</evidence>
<dbReference type="AlphaFoldDB" id="A0A1D1VWZ3"/>
<keyword evidence="3" id="KW-1185">Reference proteome</keyword>
<accession>A0A1D1VWZ3</accession>
<evidence type="ECO:0000256" key="1">
    <source>
        <dbReference type="SAM" id="MobiDB-lite"/>
    </source>
</evidence>
<reference evidence="2 3" key="1">
    <citation type="journal article" date="2016" name="Nat. Commun.">
        <title>Extremotolerant tardigrade genome and improved radiotolerance of human cultured cells by tardigrade-unique protein.</title>
        <authorList>
            <person name="Hashimoto T."/>
            <person name="Horikawa D.D."/>
            <person name="Saito Y."/>
            <person name="Kuwahara H."/>
            <person name="Kozuka-Hata H."/>
            <person name="Shin-I T."/>
            <person name="Minakuchi Y."/>
            <person name="Ohishi K."/>
            <person name="Motoyama A."/>
            <person name="Aizu T."/>
            <person name="Enomoto A."/>
            <person name="Kondo K."/>
            <person name="Tanaka S."/>
            <person name="Hara Y."/>
            <person name="Koshikawa S."/>
            <person name="Sagara H."/>
            <person name="Miura T."/>
            <person name="Yokobori S."/>
            <person name="Miyagawa K."/>
            <person name="Suzuki Y."/>
            <person name="Kubo T."/>
            <person name="Oyama M."/>
            <person name="Kohara Y."/>
            <person name="Fujiyama A."/>
            <person name="Arakawa K."/>
            <person name="Katayama T."/>
            <person name="Toyoda A."/>
            <person name="Kunieda T."/>
        </authorList>
    </citation>
    <scope>NUCLEOTIDE SEQUENCE [LARGE SCALE GENOMIC DNA]</scope>
    <source>
        <strain evidence="2 3">YOKOZUNA-1</strain>
    </source>
</reference>